<dbReference type="InterPro" id="IPR008948">
    <property type="entry name" value="L-Aspartase-like"/>
</dbReference>
<comment type="pathway">
    <text evidence="2 12">Purine metabolism; AMP biosynthesis via de novo pathway; AMP from IMP: step 2/2.</text>
</comment>
<evidence type="ECO:0000313" key="15">
    <source>
        <dbReference type="Proteomes" id="UP000265882"/>
    </source>
</evidence>
<evidence type="ECO:0000256" key="2">
    <source>
        <dbReference type="ARBA" id="ARBA00004734"/>
    </source>
</evidence>
<dbReference type="InterPro" id="IPR000362">
    <property type="entry name" value="Fumarate_lyase_fam"/>
</dbReference>
<name>A0A3A4NX89_ABYX5</name>
<keyword evidence="6 12" id="KW-0658">Purine biosynthesis</keyword>
<dbReference type="InterPro" id="IPR020557">
    <property type="entry name" value="Fumarate_lyase_CS"/>
</dbReference>
<accession>A0A3A4NX89</accession>
<dbReference type="InterPro" id="IPR024083">
    <property type="entry name" value="Fumarase/histidase_N"/>
</dbReference>
<proteinExistence type="inferred from homology"/>
<sequence length="433" mass="49008">MIPRYSRPEMAGIWTEEHKLRTWLRVELLACEAWAQLGKIPAQALATIKEKANFSAERVAEIEDVTKHDVIAFLTAVGEHVGPDSRFMHFGLTSSDMLDTALAVNLREASDLVIRDLNDLLGVLKERALEHKNTVMIGRSHGVHAEPITFGLKMALWYTETQRNLERMERAKQVISVGKVSGAVGTFAHSDPRVEQYVCDKLGLKAAQVSTQIIQRDRHADFMTALALIASSLDKFATEVRSLQRTEILEAEEYFEKGQKGSSAMPHKRNPIRCEQISGLARVVRANAMAALENIALWHERDISHSSVERVIIPDSCILIDYLLARFTGIIKKLLVYPDNMRANLEKTKGMFFSERILLELVGKGLTREEAYGLVQRNAMKVWAEGMDFRRALLADRDIMSRLSEQELDECFDLQHHLRFVDQIFQRAGLNSA</sequence>
<dbReference type="GO" id="GO:0004018">
    <property type="term" value="F:N6-(1,2-dicarboxyethyl)AMP AMP-lyase (fumarate-forming) activity"/>
    <property type="evidence" value="ECO:0007669"/>
    <property type="project" value="UniProtKB-UniRule"/>
</dbReference>
<dbReference type="Proteomes" id="UP000265882">
    <property type="component" value="Unassembled WGS sequence"/>
</dbReference>
<comment type="pathway">
    <text evidence="1 12">Purine metabolism; IMP biosynthesis via de novo pathway; 5-amino-1-(5-phospho-D-ribosyl)imidazole-4-carboxamide from 5-amino-1-(5-phospho-D-ribosyl)imidazole-4-carboxylate: step 2/2.</text>
</comment>
<protein>
    <recommendedName>
        <fullName evidence="5 11">Adenylosuccinate lyase</fullName>
        <shortName evidence="12">ASL</shortName>
        <ecNumber evidence="4 11">4.3.2.2</ecNumber>
    </recommendedName>
    <alternativeName>
        <fullName evidence="9 12">Adenylosuccinase</fullName>
    </alternativeName>
</protein>
<dbReference type="Gene3D" id="1.10.40.30">
    <property type="entry name" value="Fumarase/aspartase (C-terminal domain)"/>
    <property type="match status" value="1"/>
</dbReference>
<dbReference type="Pfam" id="PF10397">
    <property type="entry name" value="ADSL_C"/>
    <property type="match status" value="1"/>
</dbReference>
<evidence type="ECO:0000256" key="12">
    <source>
        <dbReference type="RuleBase" id="RU361172"/>
    </source>
</evidence>
<evidence type="ECO:0000256" key="4">
    <source>
        <dbReference type="ARBA" id="ARBA00012339"/>
    </source>
</evidence>
<evidence type="ECO:0000256" key="3">
    <source>
        <dbReference type="ARBA" id="ARBA00008273"/>
    </source>
</evidence>
<evidence type="ECO:0000313" key="14">
    <source>
        <dbReference type="EMBL" id="RJP25083.1"/>
    </source>
</evidence>
<dbReference type="GO" id="GO:0044208">
    <property type="term" value="P:'de novo' AMP biosynthetic process"/>
    <property type="evidence" value="ECO:0007669"/>
    <property type="project" value="UniProtKB-UniPathway"/>
</dbReference>
<dbReference type="PRINTS" id="PR00145">
    <property type="entry name" value="ARGSUCLYASE"/>
</dbReference>
<dbReference type="AlphaFoldDB" id="A0A3A4NX89"/>
<dbReference type="Pfam" id="PF00206">
    <property type="entry name" value="Lyase_1"/>
    <property type="match status" value="1"/>
</dbReference>
<evidence type="ECO:0000256" key="5">
    <source>
        <dbReference type="ARBA" id="ARBA00017058"/>
    </source>
</evidence>
<dbReference type="FunFam" id="1.10.40.30:FF:000007">
    <property type="entry name" value="Adenylosuccinate lyase"/>
    <property type="match status" value="1"/>
</dbReference>
<dbReference type="GO" id="GO:0070626">
    <property type="term" value="F:(S)-2-(5-amino-1-(5-phospho-D-ribosyl)imidazole-4-carboxamido) succinate lyase (fumarate-forming) activity"/>
    <property type="evidence" value="ECO:0007669"/>
    <property type="project" value="TreeGrafter"/>
</dbReference>
<dbReference type="SUPFAM" id="SSF48557">
    <property type="entry name" value="L-aspartase-like"/>
    <property type="match status" value="1"/>
</dbReference>
<dbReference type="Gene3D" id="1.20.200.10">
    <property type="entry name" value="Fumarase/aspartase (Central domain)"/>
    <property type="match status" value="1"/>
</dbReference>
<keyword evidence="7 12" id="KW-0456">Lyase</keyword>
<dbReference type="PANTHER" id="PTHR43172">
    <property type="entry name" value="ADENYLOSUCCINATE LYASE"/>
    <property type="match status" value="1"/>
</dbReference>
<dbReference type="InterPro" id="IPR019468">
    <property type="entry name" value="AdenyloSucc_lyase_C"/>
</dbReference>
<dbReference type="UniPathway" id="UPA00074">
    <property type="reaction ID" value="UER00132"/>
</dbReference>
<comment type="catalytic activity">
    <reaction evidence="8">
        <text>(2S)-2-[5-amino-1-(5-phospho-beta-D-ribosyl)imidazole-4-carboxamido]succinate = 5-amino-1-(5-phospho-beta-D-ribosyl)imidazole-4-carboxamide + fumarate</text>
        <dbReference type="Rhea" id="RHEA:23920"/>
        <dbReference type="ChEBI" id="CHEBI:29806"/>
        <dbReference type="ChEBI" id="CHEBI:58443"/>
        <dbReference type="ChEBI" id="CHEBI:58475"/>
        <dbReference type="EC" id="4.3.2.2"/>
    </reaction>
    <physiologicalReaction direction="left-to-right" evidence="8">
        <dbReference type="Rhea" id="RHEA:23921"/>
    </physiologicalReaction>
</comment>
<evidence type="ECO:0000256" key="8">
    <source>
        <dbReference type="ARBA" id="ARBA00024477"/>
    </source>
</evidence>
<dbReference type="PROSITE" id="PS00163">
    <property type="entry name" value="FUMARATE_LYASES"/>
    <property type="match status" value="1"/>
</dbReference>
<dbReference type="InterPro" id="IPR004769">
    <property type="entry name" value="Pur_lyase"/>
</dbReference>
<organism evidence="14 15">
    <name type="scientific">Abyssobacteria bacterium (strain SURF_5)</name>
    <dbReference type="NCBI Taxonomy" id="2093360"/>
    <lineage>
        <taxon>Bacteria</taxon>
        <taxon>Pseudomonadati</taxon>
        <taxon>Candidatus Hydrogenedentota</taxon>
        <taxon>Candidatus Abyssobacteria</taxon>
    </lineage>
</organism>
<evidence type="ECO:0000259" key="13">
    <source>
        <dbReference type="SMART" id="SM00998"/>
    </source>
</evidence>
<evidence type="ECO:0000256" key="7">
    <source>
        <dbReference type="ARBA" id="ARBA00023239"/>
    </source>
</evidence>
<evidence type="ECO:0000256" key="6">
    <source>
        <dbReference type="ARBA" id="ARBA00022755"/>
    </source>
</evidence>
<dbReference type="PANTHER" id="PTHR43172:SF1">
    <property type="entry name" value="ADENYLOSUCCINATE LYASE"/>
    <property type="match status" value="1"/>
</dbReference>
<evidence type="ECO:0000256" key="9">
    <source>
        <dbReference type="ARBA" id="ARBA00030717"/>
    </source>
</evidence>
<comment type="similarity">
    <text evidence="3 12">Belongs to the lyase 1 family. Adenylosuccinate lyase subfamily.</text>
</comment>
<dbReference type="Gene3D" id="1.10.275.10">
    <property type="entry name" value="Fumarase/aspartase (N-terminal domain)"/>
    <property type="match status" value="1"/>
</dbReference>
<comment type="caution">
    <text evidence="14">The sequence shown here is derived from an EMBL/GenBank/DDBJ whole genome shotgun (WGS) entry which is preliminary data.</text>
</comment>
<evidence type="ECO:0000256" key="1">
    <source>
        <dbReference type="ARBA" id="ARBA00004706"/>
    </source>
</evidence>
<dbReference type="FunFam" id="1.20.200.10:FF:000008">
    <property type="entry name" value="Adenylosuccinate lyase"/>
    <property type="match status" value="1"/>
</dbReference>
<dbReference type="EC" id="4.3.2.2" evidence="4 11"/>
<reference evidence="14 15" key="1">
    <citation type="journal article" date="2017" name="ISME J.">
        <title>Energy and carbon metabolisms in a deep terrestrial subsurface fluid microbial community.</title>
        <authorList>
            <person name="Momper L."/>
            <person name="Jungbluth S.P."/>
            <person name="Lee M.D."/>
            <person name="Amend J.P."/>
        </authorList>
    </citation>
    <scope>NUCLEOTIDE SEQUENCE [LARGE SCALE GENOMIC DNA]</scope>
    <source>
        <strain evidence="14">SURF_5</strain>
    </source>
</reference>
<dbReference type="GO" id="GO:0006189">
    <property type="term" value="P:'de novo' IMP biosynthetic process"/>
    <property type="evidence" value="ECO:0007669"/>
    <property type="project" value="UniProtKB-UniPathway"/>
</dbReference>
<feature type="domain" description="Adenylosuccinate lyase C-terminal" evidence="13">
    <location>
        <begin position="349"/>
        <end position="429"/>
    </location>
</feature>
<dbReference type="UniPathway" id="UPA00075">
    <property type="reaction ID" value="UER00336"/>
</dbReference>
<dbReference type="NCBIfam" id="TIGR00928">
    <property type="entry name" value="purB"/>
    <property type="match status" value="1"/>
</dbReference>
<dbReference type="SMART" id="SM00998">
    <property type="entry name" value="ADSL_C"/>
    <property type="match status" value="1"/>
</dbReference>
<dbReference type="PRINTS" id="PR00149">
    <property type="entry name" value="FUMRATELYASE"/>
</dbReference>
<dbReference type="InterPro" id="IPR022761">
    <property type="entry name" value="Fumarate_lyase_N"/>
</dbReference>
<gene>
    <name evidence="14" type="ORF">C4520_02915</name>
</gene>
<evidence type="ECO:0000256" key="10">
    <source>
        <dbReference type="ARBA" id="ARBA00049115"/>
    </source>
</evidence>
<dbReference type="GO" id="GO:0005829">
    <property type="term" value="C:cytosol"/>
    <property type="evidence" value="ECO:0007669"/>
    <property type="project" value="TreeGrafter"/>
</dbReference>
<dbReference type="EMBL" id="QZKU01000026">
    <property type="protein sequence ID" value="RJP25083.1"/>
    <property type="molecule type" value="Genomic_DNA"/>
</dbReference>
<comment type="catalytic activity">
    <reaction evidence="10">
        <text>N(6)-(1,2-dicarboxyethyl)-AMP = fumarate + AMP</text>
        <dbReference type="Rhea" id="RHEA:16853"/>
        <dbReference type="ChEBI" id="CHEBI:29806"/>
        <dbReference type="ChEBI" id="CHEBI:57567"/>
        <dbReference type="ChEBI" id="CHEBI:456215"/>
        <dbReference type="EC" id="4.3.2.2"/>
    </reaction>
    <physiologicalReaction direction="left-to-right" evidence="10">
        <dbReference type="Rhea" id="RHEA:16854"/>
    </physiologicalReaction>
</comment>
<dbReference type="CDD" id="cd01360">
    <property type="entry name" value="Adenylsuccinate_lyase_1"/>
    <property type="match status" value="1"/>
</dbReference>
<evidence type="ECO:0000256" key="11">
    <source>
        <dbReference type="NCBIfam" id="TIGR00928"/>
    </source>
</evidence>